<evidence type="ECO:0000256" key="4">
    <source>
        <dbReference type="ARBA" id="ARBA00022643"/>
    </source>
</evidence>
<dbReference type="InterPro" id="IPR006058">
    <property type="entry name" value="2Fe2S_fd_BS"/>
</dbReference>
<dbReference type="Pfam" id="PF00111">
    <property type="entry name" value="Fer2"/>
    <property type="match status" value="1"/>
</dbReference>
<evidence type="ECO:0000313" key="12">
    <source>
        <dbReference type="EMBL" id="MQY18383.1"/>
    </source>
</evidence>
<evidence type="ECO:0000256" key="1">
    <source>
        <dbReference type="ARBA" id="ARBA00001917"/>
    </source>
</evidence>
<dbReference type="Pfam" id="PF22290">
    <property type="entry name" value="DmmA-like_N"/>
    <property type="match status" value="1"/>
</dbReference>
<dbReference type="GO" id="GO:0046872">
    <property type="term" value="F:metal ion binding"/>
    <property type="evidence" value="ECO:0007669"/>
    <property type="project" value="UniProtKB-KW"/>
</dbReference>
<dbReference type="EC" id="1.14.13.-" evidence="12"/>
<evidence type="ECO:0000256" key="2">
    <source>
        <dbReference type="ARBA" id="ARBA00001974"/>
    </source>
</evidence>
<reference evidence="12 13" key="1">
    <citation type="submission" date="2019-10" db="EMBL/GenBank/DDBJ databases">
        <title>Nocardia macrotermitis sp. nov. and Nocardia aurantia sp. nov., isolated from the gut of fungus growing-termite Macrotermes natalensis.</title>
        <authorList>
            <person name="Benndorf R."/>
            <person name="Schwitalla J."/>
            <person name="Martin K."/>
            <person name="De Beer W."/>
            <person name="Kaster A.-K."/>
            <person name="Vollmers J."/>
            <person name="Poulsen M."/>
            <person name="Beemelmanns C."/>
        </authorList>
    </citation>
    <scope>NUCLEOTIDE SEQUENCE [LARGE SCALE GENOMIC DNA]</scope>
    <source>
        <strain evidence="12 13">RB20</strain>
    </source>
</reference>
<dbReference type="InterPro" id="IPR054582">
    <property type="entry name" value="DmmA-like_N"/>
</dbReference>
<keyword evidence="4" id="KW-0288">FMN</keyword>
<dbReference type="SUPFAM" id="SSF63380">
    <property type="entry name" value="Riboflavin synthase domain-like"/>
    <property type="match status" value="1"/>
</dbReference>
<dbReference type="PROSITE" id="PS51085">
    <property type="entry name" value="2FE2S_FER_2"/>
    <property type="match status" value="1"/>
</dbReference>
<dbReference type="OrthoDB" id="502624at2"/>
<keyword evidence="13" id="KW-1185">Reference proteome</keyword>
<accession>A0A7K0CY61</accession>
<dbReference type="PRINTS" id="PR00409">
    <property type="entry name" value="PHDIOXRDTASE"/>
</dbReference>
<dbReference type="Gene3D" id="3.10.20.30">
    <property type="match status" value="1"/>
</dbReference>
<evidence type="ECO:0000259" key="11">
    <source>
        <dbReference type="PROSITE" id="PS51384"/>
    </source>
</evidence>
<comment type="caution">
    <text evidence="12">The sequence shown here is derived from an EMBL/GenBank/DDBJ whole genome shotgun (WGS) entry which is preliminary data.</text>
</comment>
<keyword evidence="3" id="KW-0285">Flavoprotein</keyword>
<evidence type="ECO:0000256" key="3">
    <source>
        <dbReference type="ARBA" id="ARBA00022630"/>
    </source>
</evidence>
<dbReference type="Proteomes" id="UP000438448">
    <property type="component" value="Unassembled WGS sequence"/>
</dbReference>
<dbReference type="SUPFAM" id="SSF52343">
    <property type="entry name" value="Ferredoxin reductase-like, C-terminal NADP-linked domain"/>
    <property type="match status" value="1"/>
</dbReference>
<name>A0A7K0CY61_9NOCA</name>
<protein>
    <submittedName>
        <fullName evidence="12">Carnitine monooxygenase reductase subunit</fullName>
        <ecNumber evidence="12">1.14.13.-</ecNumber>
    </submittedName>
</protein>
<dbReference type="CDD" id="cd06185">
    <property type="entry name" value="PDR_like"/>
    <property type="match status" value="1"/>
</dbReference>
<feature type="domain" description="2Fe-2S ferredoxin-type" evidence="10">
    <location>
        <begin position="231"/>
        <end position="316"/>
    </location>
</feature>
<evidence type="ECO:0000259" key="10">
    <source>
        <dbReference type="PROSITE" id="PS51085"/>
    </source>
</evidence>
<dbReference type="InterPro" id="IPR050415">
    <property type="entry name" value="MRET"/>
</dbReference>
<dbReference type="PROSITE" id="PS51384">
    <property type="entry name" value="FAD_FR"/>
    <property type="match status" value="1"/>
</dbReference>
<dbReference type="InterPro" id="IPR001041">
    <property type="entry name" value="2Fe-2S_ferredoxin-type"/>
</dbReference>
<keyword evidence="8" id="KW-0408">Iron</keyword>
<evidence type="ECO:0000313" key="13">
    <source>
        <dbReference type="Proteomes" id="UP000438448"/>
    </source>
</evidence>
<dbReference type="Gene3D" id="3.40.50.80">
    <property type="entry name" value="Nucleotide-binding domain of ferredoxin-NADP reductase (FNR) module"/>
    <property type="match status" value="1"/>
</dbReference>
<dbReference type="PROSITE" id="PS00197">
    <property type="entry name" value="2FE2S_FER_1"/>
    <property type="match status" value="1"/>
</dbReference>
<dbReference type="InterPro" id="IPR017927">
    <property type="entry name" value="FAD-bd_FR_type"/>
</dbReference>
<dbReference type="InterPro" id="IPR017938">
    <property type="entry name" value="Riboflavin_synthase-like_b-brl"/>
</dbReference>
<keyword evidence="12" id="KW-0503">Monooxygenase</keyword>
<dbReference type="Gene3D" id="2.40.30.10">
    <property type="entry name" value="Translation factors"/>
    <property type="match status" value="1"/>
</dbReference>
<dbReference type="SUPFAM" id="SSF54292">
    <property type="entry name" value="2Fe-2S ferredoxin-like"/>
    <property type="match status" value="1"/>
</dbReference>
<evidence type="ECO:0000256" key="5">
    <source>
        <dbReference type="ARBA" id="ARBA00022714"/>
    </source>
</evidence>
<proteinExistence type="predicted"/>
<dbReference type="AlphaFoldDB" id="A0A7K0CY61"/>
<dbReference type="PANTHER" id="PTHR47354:SF1">
    <property type="entry name" value="CARNITINE MONOOXYGENASE REDUCTASE SUBUNIT"/>
    <property type="match status" value="1"/>
</dbReference>
<dbReference type="PANTHER" id="PTHR47354">
    <property type="entry name" value="NADH OXIDOREDUCTASE HCR"/>
    <property type="match status" value="1"/>
</dbReference>
<dbReference type="GO" id="GO:0051537">
    <property type="term" value="F:2 iron, 2 sulfur cluster binding"/>
    <property type="evidence" value="ECO:0007669"/>
    <property type="project" value="UniProtKB-KW"/>
</dbReference>
<dbReference type="RefSeq" id="WP_153408528.1">
    <property type="nucleotide sequence ID" value="NZ_WEGK01000002.1"/>
</dbReference>
<evidence type="ECO:0000256" key="9">
    <source>
        <dbReference type="ARBA" id="ARBA00023014"/>
    </source>
</evidence>
<organism evidence="12 13">
    <name type="scientific">Nocardia macrotermitis</name>
    <dbReference type="NCBI Taxonomy" id="2585198"/>
    <lineage>
        <taxon>Bacteria</taxon>
        <taxon>Bacillati</taxon>
        <taxon>Actinomycetota</taxon>
        <taxon>Actinomycetes</taxon>
        <taxon>Mycobacteriales</taxon>
        <taxon>Nocardiaceae</taxon>
        <taxon>Nocardia</taxon>
    </lineage>
</organism>
<keyword evidence="6" id="KW-0479">Metal-binding</keyword>
<evidence type="ECO:0000256" key="6">
    <source>
        <dbReference type="ARBA" id="ARBA00022723"/>
    </source>
</evidence>
<keyword evidence="7 12" id="KW-0560">Oxidoreductase</keyword>
<dbReference type="InterPro" id="IPR012675">
    <property type="entry name" value="Beta-grasp_dom_sf"/>
</dbReference>
<dbReference type="CDD" id="cd00207">
    <property type="entry name" value="fer2"/>
    <property type="match status" value="1"/>
</dbReference>
<dbReference type="GO" id="GO:0004497">
    <property type="term" value="F:monooxygenase activity"/>
    <property type="evidence" value="ECO:0007669"/>
    <property type="project" value="UniProtKB-KW"/>
</dbReference>
<evidence type="ECO:0000256" key="7">
    <source>
        <dbReference type="ARBA" id="ARBA00023002"/>
    </source>
</evidence>
<comment type="cofactor">
    <cofactor evidence="2">
        <name>FAD</name>
        <dbReference type="ChEBI" id="CHEBI:57692"/>
    </cofactor>
</comment>
<dbReference type="EMBL" id="WEGK01000002">
    <property type="protein sequence ID" value="MQY18383.1"/>
    <property type="molecule type" value="Genomic_DNA"/>
</dbReference>
<evidence type="ECO:0000256" key="8">
    <source>
        <dbReference type="ARBA" id="ARBA00023004"/>
    </source>
</evidence>
<dbReference type="InterPro" id="IPR039261">
    <property type="entry name" value="FNR_nucleotide-bd"/>
</dbReference>
<sequence>MTNPEPITVVVSARRQVARDIVEFTLARPDGGPLPGWEPGAHIDVLLADDTVRQYSLCSTPEDPGCYRIAVLREAGGRGGSIRMHETLLPGSTVAIRPPRNHFPLVRALEYILVAGGIGITPMLPLAAAAQHSGRPWRLVYTGGEAEAMAYADELRDLYGSAVTVHESGFQDRIDVAALLADARPGTAVFVCGPAGLIAAAEDACRELPAVDVFSERFAALATTTADDVAFEVSLARSGLILTVPPGRSILEMAEEHSVLAASSCREGACGTCETEVVSGEIDHRDAVLSPEERAEGESMMICVSRCAGGRLVLEL</sequence>
<keyword evidence="5" id="KW-0001">2Fe-2S</keyword>
<dbReference type="InterPro" id="IPR036010">
    <property type="entry name" value="2Fe-2S_ferredoxin-like_sf"/>
</dbReference>
<keyword evidence="9" id="KW-0411">Iron-sulfur</keyword>
<feature type="domain" description="FAD-binding FR-type" evidence="11">
    <location>
        <begin position="4"/>
        <end position="106"/>
    </location>
</feature>
<comment type="cofactor">
    <cofactor evidence="1">
        <name>FMN</name>
        <dbReference type="ChEBI" id="CHEBI:58210"/>
    </cofactor>
</comment>
<gene>
    <name evidence="12" type="primary">yeaX</name>
    <name evidence="12" type="ORF">NRB20_14590</name>
</gene>